<keyword evidence="3" id="KW-1185">Reference proteome</keyword>
<protein>
    <submittedName>
        <fullName evidence="2">Uncharacterized protein</fullName>
    </submittedName>
</protein>
<reference evidence="2 3" key="1">
    <citation type="journal article" date="2024" name="Plant Biotechnol. J.">
        <title>Dendrobium thyrsiflorum genome and its molecular insights into genes involved in important horticultural traits.</title>
        <authorList>
            <person name="Chen B."/>
            <person name="Wang J.Y."/>
            <person name="Zheng P.J."/>
            <person name="Li K.L."/>
            <person name="Liang Y.M."/>
            <person name="Chen X.F."/>
            <person name="Zhang C."/>
            <person name="Zhao X."/>
            <person name="He X."/>
            <person name="Zhang G.Q."/>
            <person name="Liu Z.J."/>
            <person name="Xu Q."/>
        </authorList>
    </citation>
    <scope>NUCLEOTIDE SEQUENCE [LARGE SCALE GENOMIC DNA]</scope>
    <source>
        <strain evidence="2">GZMU011</strain>
    </source>
</reference>
<organism evidence="2 3">
    <name type="scientific">Dendrobium thyrsiflorum</name>
    <name type="common">Pinecone-like raceme dendrobium</name>
    <name type="synonym">Orchid</name>
    <dbReference type="NCBI Taxonomy" id="117978"/>
    <lineage>
        <taxon>Eukaryota</taxon>
        <taxon>Viridiplantae</taxon>
        <taxon>Streptophyta</taxon>
        <taxon>Embryophyta</taxon>
        <taxon>Tracheophyta</taxon>
        <taxon>Spermatophyta</taxon>
        <taxon>Magnoliopsida</taxon>
        <taxon>Liliopsida</taxon>
        <taxon>Asparagales</taxon>
        <taxon>Orchidaceae</taxon>
        <taxon>Epidendroideae</taxon>
        <taxon>Malaxideae</taxon>
        <taxon>Dendrobiinae</taxon>
        <taxon>Dendrobium</taxon>
    </lineage>
</organism>
<evidence type="ECO:0000313" key="2">
    <source>
        <dbReference type="EMBL" id="KAL0917058.1"/>
    </source>
</evidence>
<dbReference type="EMBL" id="JANQDX010000010">
    <property type="protein sequence ID" value="KAL0917058.1"/>
    <property type="molecule type" value="Genomic_DNA"/>
</dbReference>
<comment type="caution">
    <text evidence="2">The sequence shown here is derived from an EMBL/GenBank/DDBJ whole genome shotgun (WGS) entry which is preliminary data.</text>
</comment>
<proteinExistence type="predicted"/>
<name>A0ABD0UW28_DENTH</name>
<evidence type="ECO:0000256" key="1">
    <source>
        <dbReference type="SAM" id="Coils"/>
    </source>
</evidence>
<dbReference type="Proteomes" id="UP001552299">
    <property type="component" value="Unassembled WGS sequence"/>
</dbReference>
<dbReference type="AlphaFoldDB" id="A0ABD0UW28"/>
<keyword evidence="1" id="KW-0175">Coiled coil</keyword>
<accession>A0ABD0UW28</accession>
<feature type="coiled-coil region" evidence="1">
    <location>
        <begin position="1"/>
        <end position="28"/>
    </location>
</feature>
<evidence type="ECO:0000313" key="3">
    <source>
        <dbReference type="Proteomes" id="UP001552299"/>
    </source>
</evidence>
<gene>
    <name evidence="2" type="ORF">M5K25_012099</name>
</gene>
<sequence>MMTLNSKVEELQQELSACQQQLQTLEKRLRFFEPDPLAVTPFMSLSELESCEKFFMESFARVSEKKNFLLVNHLPAYDMSVPSIPMFLQQSQQNGMLNQFIYDLIQEVPDSSARHNQSLFLNLDRLMPLRDQVIFEPQVGGDTWQQANGSAELLSALIPHAPLPIMQASTGMPELPSVEGAVSYSHVQVEDGTCGGENVG</sequence>